<proteinExistence type="predicted"/>
<evidence type="ECO:0000313" key="2">
    <source>
        <dbReference type="EMBL" id="QTR04069.1"/>
    </source>
</evidence>
<reference evidence="2" key="1">
    <citation type="submission" date="2021-04" db="EMBL/GenBank/DDBJ databases">
        <title>Saccharothrix algeriensis WGS.</title>
        <authorList>
            <person name="Stuskova K."/>
            <person name="Hakalova E."/>
            <person name="Tebbal A.B."/>
            <person name="Eichmeier A."/>
        </authorList>
    </citation>
    <scope>NUCLEOTIDE SEQUENCE</scope>
    <source>
        <strain evidence="2">NRRL B-24137</strain>
    </source>
</reference>
<protein>
    <submittedName>
        <fullName evidence="2">Uncharacterized protein</fullName>
    </submittedName>
</protein>
<feature type="compositionally biased region" description="Low complexity" evidence="1">
    <location>
        <begin position="97"/>
        <end position="128"/>
    </location>
</feature>
<name>A0A8T8I0A9_9PSEU</name>
<accession>A0A8T8I0A9</accession>
<sequence>MDTDAVENLGGRITGRGEQLRTGVAAKLNISAGSSSAGVFGQVAMIQADRAIATARNGADKAAEAADNAGAKTKATAQTARDTDQSAANSLRRIESRPPVTTSTGSTGTGTSSSPSSSSAGRTSAAPTLPGGPAGTS</sequence>
<dbReference type="AlphaFoldDB" id="A0A8T8I0A9"/>
<feature type="non-terminal residue" evidence="2">
    <location>
        <position position="137"/>
    </location>
</feature>
<feature type="region of interest" description="Disordered" evidence="1">
    <location>
        <begin position="60"/>
        <end position="137"/>
    </location>
</feature>
<evidence type="ECO:0000256" key="1">
    <source>
        <dbReference type="SAM" id="MobiDB-lite"/>
    </source>
</evidence>
<gene>
    <name evidence="2" type="ORF">J7S33_03500</name>
</gene>
<dbReference type="EMBL" id="CP072788">
    <property type="protein sequence ID" value="QTR04069.1"/>
    <property type="molecule type" value="Genomic_DNA"/>
</dbReference>
<dbReference type="Proteomes" id="UP000671828">
    <property type="component" value="Chromosome"/>
</dbReference>
<feature type="compositionally biased region" description="Low complexity" evidence="1">
    <location>
        <begin position="65"/>
        <end position="88"/>
    </location>
</feature>
<organism evidence="2 3">
    <name type="scientific">Saccharothrix algeriensis</name>
    <dbReference type="NCBI Taxonomy" id="173560"/>
    <lineage>
        <taxon>Bacteria</taxon>
        <taxon>Bacillati</taxon>
        <taxon>Actinomycetota</taxon>
        <taxon>Actinomycetes</taxon>
        <taxon>Pseudonocardiales</taxon>
        <taxon>Pseudonocardiaceae</taxon>
        <taxon>Saccharothrix</taxon>
    </lineage>
</organism>
<evidence type="ECO:0000313" key="3">
    <source>
        <dbReference type="Proteomes" id="UP000671828"/>
    </source>
</evidence>